<gene>
    <name evidence="2" type="ORF">JQS30_07820</name>
</gene>
<proteinExistence type="predicted"/>
<dbReference type="AlphaFoldDB" id="A0A895XWW7"/>
<dbReference type="PANTHER" id="PTHR42714:SF6">
    <property type="entry name" value="TRANSLATION INITIATION FACTOR IF-2"/>
    <property type="match status" value="1"/>
</dbReference>
<evidence type="ECO:0000313" key="2">
    <source>
        <dbReference type="EMBL" id="QSB07006.1"/>
    </source>
</evidence>
<feature type="domain" description="Dynamin N-terminal" evidence="1">
    <location>
        <begin position="43"/>
        <end position="184"/>
    </location>
</feature>
<dbReference type="GO" id="GO:0002098">
    <property type="term" value="P:tRNA wobble uridine modification"/>
    <property type="evidence" value="ECO:0007669"/>
    <property type="project" value="TreeGrafter"/>
</dbReference>
<dbReference type="KEGG" id="nav:JQS30_07820"/>
<evidence type="ECO:0000259" key="1">
    <source>
        <dbReference type="Pfam" id="PF00350"/>
    </source>
</evidence>
<dbReference type="InterPro" id="IPR027417">
    <property type="entry name" value="P-loop_NTPase"/>
</dbReference>
<dbReference type="EMBL" id="CP070496">
    <property type="protein sequence ID" value="QSB07006.1"/>
    <property type="molecule type" value="Genomic_DNA"/>
</dbReference>
<keyword evidence="3" id="KW-1185">Reference proteome</keyword>
<dbReference type="PANTHER" id="PTHR42714">
    <property type="entry name" value="TRNA MODIFICATION GTPASE GTPBP3"/>
    <property type="match status" value="1"/>
</dbReference>
<dbReference type="GO" id="GO:0005737">
    <property type="term" value="C:cytoplasm"/>
    <property type="evidence" value="ECO:0007669"/>
    <property type="project" value="TreeGrafter"/>
</dbReference>
<dbReference type="GO" id="GO:0030488">
    <property type="term" value="P:tRNA methylation"/>
    <property type="evidence" value="ECO:0007669"/>
    <property type="project" value="TreeGrafter"/>
</dbReference>
<organism evidence="2 3">
    <name type="scientific">Natronoglycomyces albus</name>
    <dbReference type="NCBI Taxonomy" id="2811108"/>
    <lineage>
        <taxon>Bacteria</taxon>
        <taxon>Bacillati</taxon>
        <taxon>Actinomycetota</taxon>
        <taxon>Actinomycetes</taxon>
        <taxon>Glycomycetales</taxon>
        <taxon>Glycomycetaceae</taxon>
        <taxon>Natronoglycomyces</taxon>
    </lineage>
</organism>
<evidence type="ECO:0000313" key="3">
    <source>
        <dbReference type="Proteomes" id="UP000662939"/>
    </source>
</evidence>
<dbReference type="SUPFAM" id="SSF52540">
    <property type="entry name" value="P-loop containing nucleoside triphosphate hydrolases"/>
    <property type="match status" value="1"/>
</dbReference>
<accession>A0A895XWW7</accession>
<dbReference type="InterPro" id="IPR045063">
    <property type="entry name" value="Dynamin_N"/>
</dbReference>
<sequence>MQVTGELTGQVLALCRQLVTEVTPATRAKIQPVSDKLNQPLRVAVAGRLKAGKSTLVNALIGRRVAPTAAGECTRLVTEYHYGPTDRVDIVGRDGTTCSMPLDDAGMVPQHLDRPTSHIAYLNVTLASDNLRELTVIDTPGLQSVNDSISEAARAALSHAPLAEDIDDDSQSAAEAAEAIIYVFTQQVRSDDIDALEAFASLTHKLSSSPVNSLALFNKIDHLAPQAGADPWPTADELAREQAQVLRRNVCDVVPLVGLLAETAQAGQLTATDCQHLRTIATLPQTTQQLMCTAVGLFTSLPCDVDVEARTRLLERLDLYGISFALSQLRANPHLATADLLRLLQAASGYPRLQQTLHKSFAQRADIIKASFALSRLSAHAANATDADRDIIRAGIETLLAKPEFHQLKILDAAAAVTTAQVALPEDMEAEVARLALTQDPAQVLAMPGATDRQLRTAALSAASRWRAFANGMATPQQARVAHVAHRGFFLLAQQLNSQQEAAS</sequence>
<dbReference type="Gene3D" id="3.40.50.300">
    <property type="entry name" value="P-loop containing nucleotide triphosphate hydrolases"/>
    <property type="match status" value="1"/>
</dbReference>
<dbReference type="Pfam" id="PF00350">
    <property type="entry name" value="Dynamin_N"/>
    <property type="match status" value="1"/>
</dbReference>
<protein>
    <submittedName>
        <fullName evidence="2">Dynamin family protein</fullName>
    </submittedName>
</protein>
<reference evidence="2" key="1">
    <citation type="submission" date="2021-02" db="EMBL/GenBank/DDBJ databases">
        <title>Natronoglycomyces albus gen. nov., sp. nov, a haloalkaliphilic actinobacterium from a soda solonchak soil.</title>
        <authorList>
            <person name="Sorokin D.Y."/>
            <person name="Khijniak T.V."/>
            <person name="Zakharycheva A.P."/>
            <person name="Boueva O.V."/>
            <person name="Ariskina E.V."/>
            <person name="Hahnke R.L."/>
            <person name="Bunk B."/>
            <person name="Sproer C."/>
            <person name="Schumann P."/>
            <person name="Evtushenko L.I."/>
            <person name="Kublanov I.V."/>
        </authorList>
    </citation>
    <scope>NUCLEOTIDE SEQUENCE</scope>
    <source>
        <strain evidence="2">DSM 106290</strain>
    </source>
</reference>
<name>A0A895XWW7_9ACTN</name>
<dbReference type="Proteomes" id="UP000662939">
    <property type="component" value="Chromosome"/>
</dbReference>